<keyword evidence="3" id="KW-0378">Hydrolase</keyword>
<evidence type="ECO:0000259" key="6">
    <source>
        <dbReference type="Pfam" id="PF00082"/>
    </source>
</evidence>
<dbReference type="PROSITE" id="PS51892">
    <property type="entry name" value="SUBTILASE"/>
    <property type="match status" value="1"/>
</dbReference>
<evidence type="ECO:0000256" key="1">
    <source>
        <dbReference type="ARBA" id="ARBA00011073"/>
    </source>
</evidence>
<dbReference type="AlphaFoldDB" id="A0AAD4DD32"/>
<keyword evidence="4" id="KW-0720">Serine protease</keyword>
<dbReference type="Pfam" id="PF00082">
    <property type="entry name" value="Peptidase_S8"/>
    <property type="match status" value="1"/>
</dbReference>
<evidence type="ECO:0000256" key="4">
    <source>
        <dbReference type="ARBA" id="ARBA00022825"/>
    </source>
</evidence>
<dbReference type="Proteomes" id="UP001194580">
    <property type="component" value="Unassembled WGS sequence"/>
</dbReference>
<evidence type="ECO:0000256" key="2">
    <source>
        <dbReference type="ARBA" id="ARBA00022670"/>
    </source>
</evidence>
<comment type="similarity">
    <text evidence="1 5">Belongs to the peptidase S8 family.</text>
</comment>
<organism evidence="7 8">
    <name type="scientific">Linnemannia exigua</name>
    <dbReference type="NCBI Taxonomy" id="604196"/>
    <lineage>
        <taxon>Eukaryota</taxon>
        <taxon>Fungi</taxon>
        <taxon>Fungi incertae sedis</taxon>
        <taxon>Mucoromycota</taxon>
        <taxon>Mortierellomycotina</taxon>
        <taxon>Mortierellomycetes</taxon>
        <taxon>Mortierellales</taxon>
        <taxon>Mortierellaceae</taxon>
        <taxon>Linnemannia</taxon>
    </lineage>
</organism>
<evidence type="ECO:0000313" key="8">
    <source>
        <dbReference type="Proteomes" id="UP001194580"/>
    </source>
</evidence>
<feature type="domain" description="Peptidase S8/S53" evidence="6">
    <location>
        <begin position="108"/>
        <end position="181"/>
    </location>
</feature>
<dbReference type="InterPro" id="IPR050131">
    <property type="entry name" value="Peptidase_S8_subtilisin-like"/>
</dbReference>
<keyword evidence="2 7" id="KW-0645">Protease</keyword>
<comment type="caution">
    <text evidence="7">The sequence shown here is derived from an EMBL/GenBank/DDBJ whole genome shotgun (WGS) entry which is preliminary data.</text>
</comment>
<evidence type="ECO:0000256" key="3">
    <source>
        <dbReference type="ARBA" id="ARBA00022801"/>
    </source>
</evidence>
<keyword evidence="8" id="KW-1185">Reference proteome</keyword>
<reference evidence="7" key="1">
    <citation type="journal article" date="2020" name="Fungal Divers.">
        <title>Resolving the Mortierellaceae phylogeny through synthesis of multi-gene phylogenetics and phylogenomics.</title>
        <authorList>
            <person name="Vandepol N."/>
            <person name="Liber J."/>
            <person name="Desiro A."/>
            <person name="Na H."/>
            <person name="Kennedy M."/>
            <person name="Barry K."/>
            <person name="Grigoriev I.V."/>
            <person name="Miller A.N."/>
            <person name="O'Donnell K."/>
            <person name="Stajich J.E."/>
            <person name="Bonito G."/>
        </authorList>
    </citation>
    <scope>NUCLEOTIDE SEQUENCE</scope>
    <source>
        <strain evidence="7">NRRL 28262</strain>
    </source>
</reference>
<evidence type="ECO:0000256" key="5">
    <source>
        <dbReference type="PROSITE-ProRule" id="PRU01240"/>
    </source>
</evidence>
<protein>
    <submittedName>
        <fullName evidence="7">Serine protease</fullName>
    </submittedName>
</protein>
<dbReference type="EMBL" id="JAAAIL010000569">
    <property type="protein sequence ID" value="KAG0274710.1"/>
    <property type="molecule type" value="Genomic_DNA"/>
</dbReference>
<dbReference type="InterPro" id="IPR036852">
    <property type="entry name" value="Peptidase_S8/S53_dom_sf"/>
</dbReference>
<dbReference type="PANTHER" id="PTHR43806:SF11">
    <property type="entry name" value="CEREVISIN-RELATED"/>
    <property type="match status" value="1"/>
</dbReference>
<comment type="caution">
    <text evidence="5">Lacks conserved residue(s) required for the propagation of feature annotation.</text>
</comment>
<dbReference type="SUPFAM" id="SSF52743">
    <property type="entry name" value="Subtilisin-like"/>
    <property type="match status" value="1"/>
</dbReference>
<proteinExistence type="inferred from homology"/>
<dbReference type="Gene3D" id="3.40.50.200">
    <property type="entry name" value="Peptidase S8/S53 domain"/>
    <property type="match status" value="1"/>
</dbReference>
<gene>
    <name evidence="7" type="primary">SUB8_4</name>
    <name evidence="7" type="ORF">BGZ95_009528</name>
</gene>
<dbReference type="InterPro" id="IPR000209">
    <property type="entry name" value="Peptidase_S8/S53_dom"/>
</dbReference>
<dbReference type="GO" id="GO:0004252">
    <property type="term" value="F:serine-type endopeptidase activity"/>
    <property type="evidence" value="ECO:0007669"/>
    <property type="project" value="InterPro"/>
</dbReference>
<dbReference type="GO" id="GO:0005615">
    <property type="term" value="C:extracellular space"/>
    <property type="evidence" value="ECO:0007669"/>
    <property type="project" value="TreeGrafter"/>
</dbReference>
<sequence>MVMEWCQTLLLVSNYVLRRHQELKAERGDNHRGSVATISLAYERSRSMDTVIRQAIEVGVYSLLLPGMKMTIIVRSSLQGLKGQLRLELRRSRIIELLFPTMDLWTCVDIFAPGQTILSTWVGNDTATTLGSGTSMATPHLAGLLAYYLALQPVLTSGFNSGILTPKEFKSLVFSKATRGALSNVPSGTVSRLSYNGADEDNEYFHTW</sequence>
<dbReference type="PANTHER" id="PTHR43806">
    <property type="entry name" value="PEPTIDASE S8"/>
    <property type="match status" value="1"/>
</dbReference>
<evidence type="ECO:0000313" key="7">
    <source>
        <dbReference type="EMBL" id="KAG0274710.1"/>
    </source>
</evidence>
<name>A0AAD4DD32_9FUNG</name>
<dbReference type="GO" id="GO:0006508">
    <property type="term" value="P:proteolysis"/>
    <property type="evidence" value="ECO:0007669"/>
    <property type="project" value="UniProtKB-KW"/>
</dbReference>
<accession>A0AAD4DD32</accession>